<proteinExistence type="predicted"/>
<gene>
    <name evidence="2" type="ORF">EVAR_102280_1</name>
</gene>
<dbReference type="EMBL" id="BGZK01000563">
    <property type="protein sequence ID" value="GBP50311.1"/>
    <property type="molecule type" value="Genomic_DNA"/>
</dbReference>
<feature type="compositionally biased region" description="Basic and acidic residues" evidence="1">
    <location>
        <begin position="40"/>
        <end position="76"/>
    </location>
</feature>
<keyword evidence="3" id="KW-1185">Reference proteome</keyword>
<evidence type="ECO:0000313" key="3">
    <source>
        <dbReference type="Proteomes" id="UP000299102"/>
    </source>
</evidence>
<evidence type="ECO:0000313" key="2">
    <source>
        <dbReference type="EMBL" id="GBP50311.1"/>
    </source>
</evidence>
<accession>A0A4C1WGM6</accession>
<name>A0A4C1WGM6_EUMVA</name>
<evidence type="ECO:0000256" key="1">
    <source>
        <dbReference type="SAM" id="MobiDB-lite"/>
    </source>
</evidence>
<organism evidence="2 3">
    <name type="scientific">Eumeta variegata</name>
    <name type="common">Bagworm moth</name>
    <name type="synonym">Eumeta japonica</name>
    <dbReference type="NCBI Taxonomy" id="151549"/>
    <lineage>
        <taxon>Eukaryota</taxon>
        <taxon>Metazoa</taxon>
        <taxon>Ecdysozoa</taxon>
        <taxon>Arthropoda</taxon>
        <taxon>Hexapoda</taxon>
        <taxon>Insecta</taxon>
        <taxon>Pterygota</taxon>
        <taxon>Neoptera</taxon>
        <taxon>Endopterygota</taxon>
        <taxon>Lepidoptera</taxon>
        <taxon>Glossata</taxon>
        <taxon>Ditrysia</taxon>
        <taxon>Tineoidea</taxon>
        <taxon>Psychidae</taxon>
        <taxon>Oiketicinae</taxon>
        <taxon>Eumeta</taxon>
    </lineage>
</organism>
<protein>
    <submittedName>
        <fullName evidence="2">Uncharacterized protein</fullName>
    </submittedName>
</protein>
<reference evidence="2 3" key="1">
    <citation type="journal article" date="2019" name="Commun. Biol.">
        <title>The bagworm genome reveals a unique fibroin gene that provides high tensile strength.</title>
        <authorList>
            <person name="Kono N."/>
            <person name="Nakamura H."/>
            <person name="Ohtoshi R."/>
            <person name="Tomita M."/>
            <person name="Numata K."/>
            <person name="Arakawa K."/>
        </authorList>
    </citation>
    <scope>NUCLEOTIDE SEQUENCE [LARGE SCALE GENOMIC DNA]</scope>
</reference>
<feature type="region of interest" description="Disordered" evidence="1">
    <location>
        <begin position="31"/>
        <end position="110"/>
    </location>
</feature>
<dbReference type="Proteomes" id="UP000299102">
    <property type="component" value="Unassembled WGS sequence"/>
</dbReference>
<comment type="caution">
    <text evidence="2">The sequence shown here is derived from an EMBL/GenBank/DDBJ whole genome shotgun (WGS) entry which is preliminary data.</text>
</comment>
<dbReference type="AlphaFoldDB" id="A0A4C1WGM6"/>
<sequence>MLRTKLARIETSAPKSDEYAKLSMCPRHFSDWNPSSVSSRGREQPRDVLFDNVRPEQECASDRSRDSTHFDSRERAGSPPAPPRGPRGAARRPGEPTGRMATLSRTVPKK</sequence>